<evidence type="ECO:0000313" key="5">
    <source>
        <dbReference type="Proteomes" id="UP000224413"/>
    </source>
</evidence>
<gene>
    <name evidence="3" type="ORF">CN980_09545</name>
    <name evidence="2" type="ORF">COI98_17635</name>
</gene>
<proteinExistence type="predicted"/>
<dbReference type="Proteomes" id="UP000223834">
    <property type="component" value="Unassembled WGS sequence"/>
</dbReference>
<reference evidence="4 5" key="1">
    <citation type="submission" date="2017-09" db="EMBL/GenBank/DDBJ databases">
        <title>Large-scale bioinformatics analysis of Bacillus genomes uncovers conserved roles of natural products in bacterial physiology.</title>
        <authorList>
            <consortium name="Agbiome Team Llc"/>
            <person name="Bleich R.M."/>
            <person name="Grubbs K.J."/>
            <person name="Santa Maria K.C."/>
            <person name="Allen S.E."/>
            <person name="Farag S."/>
            <person name="Shank E.A."/>
            <person name="Bowers A."/>
        </authorList>
    </citation>
    <scope>NUCLEOTIDE SEQUENCE [LARGE SCALE GENOMIC DNA]</scope>
    <source>
        <strain evidence="3 4">AFS049141</strain>
        <strain evidence="2 5">AFS083741</strain>
    </source>
</reference>
<accession>A0A9X7CD07</accession>
<evidence type="ECO:0000256" key="1">
    <source>
        <dbReference type="SAM" id="MobiDB-lite"/>
    </source>
</evidence>
<protein>
    <submittedName>
        <fullName evidence="3">Uncharacterized protein</fullName>
    </submittedName>
</protein>
<dbReference type="EMBL" id="NUIQ01000073">
    <property type="protein sequence ID" value="PGO78449.1"/>
    <property type="molecule type" value="Genomic_DNA"/>
</dbReference>
<name>A0A9X7CD07_BACCE</name>
<sequence>MEVKKLVGRSTARKSPIGSTNNQWGGTKPPLIKVSLYVIQVFIHVYCIKLCGERKYFRGNCRSIVSIYKLSV</sequence>
<evidence type="ECO:0000313" key="4">
    <source>
        <dbReference type="Proteomes" id="UP000223834"/>
    </source>
</evidence>
<dbReference type="EMBL" id="NUWJ01000154">
    <property type="protein sequence ID" value="PFK16073.1"/>
    <property type="molecule type" value="Genomic_DNA"/>
</dbReference>
<evidence type="ECO:0000313" key="3">
    <source>
        <dbReference type="EMBL" id="PGO78449.1"/>
    </source>
</evidence>
<organism evidence="3 4">
    <name type="scientific">Bacillus cereus</name>
    <dbReference type="NCBI Taxonomy" id="1396"/>
    <lineage>
        <taxon>Bacteria</taxon>
        <taxon>Bacillati</taxon>
        <taxon>Bacillota</taxon>
        <taxon>Bacilli</taxon>
        <taxon>Bacillales</taxon>
        <taxon>Bacillaceae</taxon>
        <taxon>Bacillus</taxon>
        <taxon>Bacillus cereus group</taxon>
    </lineage>
</organism>
<dbReference type="Proteomes" id="UP000224413">
    <property type="component" value="Unassembled WGS sequence"/>
</dbReference>
<evidence type="ECO:0000313" key="2">
    <source>
        <dbReference type="EMBL" id="PFK16073.1"/>
    </source>
</evidence>
<feature type="region of interest" description="Disordered" evidence="1">
    <location>
        <begin position="1"/>
        <end position="28"/>
    </location>
</feature>
<dbReference type="AlphaFoldDB" id="A0A9X7CD07"/>
<comment type="caution">
    <text evidence="3">The sequence shown here is derived from an EMBL/GenBank/DDBJ whole genome shotgun (WGS) entry which is preliminary data.</text>
</comment>